<gene>
    <name evidence="3" type="ORF">SAMN05216352_105302</name>
</gene>
<evidence type="ECO:0000256" key="1">
    <source>
        <dbReference type="ARBA" id="ARBA00022553"/>
    </source>
</evidence>
<dbReference type="InterPro" id="IPR002645">
    <property type="entry name" value="STAS_dom"/>
</dbReference>
<evidence type="ECO:0000259" key="2">
    <source>
        <dbReference type="PROSITE" id="PS50801"/>
    </source>
</evidence>
<dbReference type="Pfam" id="PF01740">
    <property type="entry name" value="STAS"/>
    <property type="match status" value="1"/>
</dbReference>
<dbReference type="Proteomes" id="UP000199017">
    <property type="component" value="Unassembled WGS sequence"/>
</dbReference>
<dbReference type="STRING" id="930129.SAMN05216352_105302"/>
<evidence type="ECO:0000313" key="4">
    <source>
        <dbReference type="Proteomes" id="UP000199017"/>
    </source>
</evidence>
<protein>
    <submittedName>
        <fullName evidence="3">RsbT co-antagonist protein RsbR</fullName>
    </submittedName>
</protein>
<dbReference type="CDD" id="cd07041">
    <property type="entry name" value="STAS_RsbR_RsbS_like"/>
    <property type="match status" value="1"/>
</dbReference>
<keyword evidence="4" id="KW-1185">Reference proteome</keyword>
<dbReference type="PANTHER" id="PTHR33745:SF3">
    <property type="entry name" value="RSBT CO-ANTAGONIST PROTEIN RSBRC"/>
    <property type="match status" value="1"/>
</dbReference>
<dbReference type="InterPro" id="IPR036513">
    <property type="entry name" value="STAS_dom_sf"/>
</dbReference>
<name>A0A1G8IQF6_9BACI</name>
<sequence length="282" mass="32192">MDNENPQTIQNIGEFLLKNKTILSEKMDNLQNNDSRFRFAKNNDYITKLREELFATIGAGVINQLAESGSLISQIRTWGEKAADYCIKHNVILSTALLVFPFYREILTEVIEQHCLEDNLPLHDAFYIYSKFESLLDQATYAFSHTFLHQHIVELEHAKSQMQEISVPVVPIKQGTAVLPLIGDMDDERSEFLQKRTLERATELELSYIIIDLSGINTINTWFAQHLNQLIDALQLLGIDASISGMRPELSQTIVQLGISFKHIAKFLTLEQALLHHSEYTS</sequence>
<dbReference type="EMBL" id="FNDU01000005">
    <property type="protein sequence ID" value="SDI21278.1"/>
    <property type="molecule type" value="Genomic_DNA"/>
</dbReference>
<dbReference type="InterPro" id="IPR051932">
    <property type="entry name" value="Bact_StressResp_Reg"/>
</dbReference>
<organism evidence="3 4">
    <name type="scientific">Alteribacillus bidgolensis</name>
    <dbReference type="NCBI Taxonomy" id="930129"/>
    <lineage>
        <taxon>Bacteria</taxon>
        <taxon>Bacillati</taxon>
        <taxon>Bacillota</taxon>
        <taxon>Bacilli</taxon>
        <taxon>Bacillales</taxon>
        <taxon>Bacillaceae</taxon>
        <taxon>Alteribacillus</taxon>
    </lineage>
</organism>
<dbReference type="PANTHER" id="PTHR33745">
    <property type="entry name" value="RSBT ANTAGONIST PROTEIN RSBS-RELATED"/>
    <property type="match status" value="1"/>
</dbReference>
<reference evidence="3 4" key="1">
    <citation type="submission" date="2016-10" db="EMBL/GenBank/DDBJ databases">
        <authorList>
            <person name="de Groot N.N."/>
        </authorList>
    </citation>
    <scope>NUCLEOTIDE SEQUENCE [LARGE SCALE GENOMIC DNA]</scope>
    <source>
        <strain evidence="4">P4B,CCM 7963,CECT 7998,DSM 25260,IBRC-M 10614,KCTC 13821</strain>
    </source>
</reference>
<dbReference type="AlphaFoldDB" id="A0A1G8IQF6"/>
<dbReference type="OrthoDB" id="9800154at2"/>
<keyword evidence="1" id="KW-0597">Phosphoprotein</keyword>
<feature type="domain" description="STAS" evidence="2">
    <location>
        <begin position="166"/>
        <end position="277"/>
    </location>
</feature>
<accession>A0A1G8IQF6</accession>
<proteinExistence type="predicted"/>
<dbReference type="Gene3D" id="3.30.750.24">
    <property type="entry name" value="STAS domain"/>
    <property type="match status" value="1"/>
</dbReference>
<evidence type="ECO:0000313" key="3">
    <source>
        <dbReference type="EMBL" id="SDI21278.1"/>
    </source>
</evidence>
<dbReference type="PROSITE" id="PS50801">
    <property type="entry name" value="STAS"/>
    <property type="match status" value="1"/>
</dbReference>
<dbReference type="SUPFAM" id="SSF52091">
    <property type="entry name" value="SpoIIaa-like"/>
    <property type="match status" value="1"/>
</dbReference>
<dbReference type="RefSeq" id="WP_091584742.1">
    <property type="nucleotide sequence ID" value="NZ_FNDU01000005.1"/>
</dbReference>